<name>A0AAV2A8L8_9ARAC</name>
<feature type="region of interest" description="Disordered" evidence="6">
    <location>
        <begin position="163"/>
        <end position="191"/>
    </location>
</feature>
<comment type="subcellular location">
    <subcellularLocation>
        <location evidence="1">Cell projection</location>
        <location evidence="1">Cilium</location>
    </subcellularLocation>
    <subcellularLocation>
        <location evidence="2">Cytoplasm</location>
        <location evidence="2">Cytoskeleton</location>
    </subcellularLocation>
</comment>
<protein>
    <recommendedName>
        <fullName evidence="7">Enkurin domain-containing protein</fullName>
    </recommendedName>
</protein>
<comment type="caution">
    <text evidence="8">The sequence shown here is derived from an EMBL/GenBank/DDBJ whole genome shotgun (WGS) entry which is preliminary data.</text>
</comment>
<sequence>MECEVPRRPHTVGALPKVWPQSPLIMNLLEKIENEARGPIIRPKSPQKNYMKENLKRLKEIQAQAKKKLAEKQPLKPLRVPNHYREVQSKILTNPSQSNERRADGNLCNNPPKTAGPHRSQPPLSPCLRPKSEQRLCSPQQYRSLPDLNQAEDNDQNLETVNKDIKTSRSDIMSEKNSHSLTGSKRKPEVPHRLGQIPNYLTERKKQWELERERQLKLREAASIPKGYTLLPDEERIETLELLKKNHDEILQSLAVLPVRNDTIRLRSYKEELERQLAKVEEGIKIFSRPKVLIKNDT</sequence>
<dbReference type="GO" id="GO:0005881">
    <property type="term" value="C:cytoplasmic microtubule"/>
    <property type="evidence" value="ECO:0007669"/>
    <property type="project" value="TreeGrafter"/>
</dbReference>
<organism evidence="8 9">
    <name type="scientific">Larinioides sclopetarius</name>
    <dbReference type="NCBI Taxonomy" id="280406"/>
    <lineage>
        <taxon>Eukaryota</taxon>
        <taxon>Metazoa</taxon>
        <taxon>Ecdysozoa</taxon>
        <taxon>Arthropoda</taxon>
        <taxon>Chelicerata</taxon>
        <taxon>Arachnida</taxon>
        <taxon>Araneae</taxon>
        <taxon>Araneomorphae</taxon>
        <taxon>Entelegynae</taxon>
        <taxon>Araneoidea</taxon>
        <taxon>Araneidae</taxon>
        <taxon>Larinioides</taxon>
    </lineage>
</organism>
<keyword evidence="5" id="KW-0966">Cell projection</keyword>
<dbReference type="PROSITE" id="PS51665">
    <property type="entry name" value="ENKURIN"/>
    <property type="match status" value="1"/>
</dbReference>
<evidence type="ECO:0000313" key="9">
    <source>
        <dbReference type="Proteomes" id="UP001497382"/>
    </source>
</evidence>
<feature type="region of interest" description="Disordered" evidence="6">
    <location>
        <begin position="68"/>
        <end position="137"/>
    </location>
</feature>
<gene>
    <name evidence="8" type="ORF">LARSCL_LOCUS10894</name>
</gene>
<dbReference type="PANTHER" id="PTHR21490:SF2">
    <property type="entry name" value="ENKURIN DOMAIN-CONTAINING PROTEIN 1"/>
    <property type="match status" value="1"/>
</dbReference>
<feature type="compositionally biased region" description="Basic and acidic residues" evidence="6">
    <location>
        <begin position="163"/>
        <end position="178"/>
    </location>
</feature>
<evidence type="ECO:0000259" key="7">
    <source>
        <dbReference type="PROSITE" id="PS51665"/>
    </source>
</evidence>
<dbReference type="InterPro" id="IPR027012">
    <property type="entry name" value="Enkurin_dom"/>
</dbReference>
<dbReference type="Proteomes" id="UP001497382">
    <property type="component" value="Unassembled WGS sequence"/>
</dbReference>
<evidence type="ECO:0000256" key="3">
    <source>
        <dbReference type="ARBA" id="ARBA00022490"/>
    </source>
</evidence>
<evidence type="ECO:0000256" key="5">
    <source>
        <dbReference type="ARBA" id="ARBA00023273"/>
    </source>
</evidence>
<reference evidence="8 9" key="1">
    <citation type="submission" date="2024-04" db="EMBL/GenBank/DDBJ databases">
        <authorList>
            <person name="Rising A."/>
            <person name="Reimegard J."/>
            <person name="Sonavane S."/>
            <person name="Akerstrom W."/>
            <person name="Nylinder S."/>
            <person name="Hedman E."/>
            <person name="Kallberg Y."/>
        </authorList>
    </citation>
    <scope>NUCLEOTIDE SEQUENCE [LARGE SCALE GENOMIC DNA]</scope>
</reference>
<feature type="domain" description="Enkurin" evidence="7">
    <location>
        <begin position="203"/>
        <end position="295"/>
    </location>
</feature>
<keyword evidence="9" id="KW-1185">Reference proteome</keyword>
<keyword evidence="4" id="KW-0206">Cytoskeleton</keyword>
<proteinExistence type="predicted"/>
<evidence type="ECO:0000256" key="6">
    <source>
        <dbReference type="SAM" id="MobiDB-lite"/>
    </source>
</evidence>
<dbReference type="Pfam" id="PF13864">
    <property type="entry name" value="Enkurin"/>
    <property type="match status" value="1"/>
</dbReference>
<dbReference type="GO" id="GO:0005929">
    <property type="term" value="C:cilium"/>
    <property type="evidence" value="ECO:0007669"/>
    <property type="project" value="UniProtKB-SubCell"/>
</dbReference>
<evidence type="ECO:0000313" key="8">
    <source>
        <dbReference type="EMBL" id="CAL1280316.1"/>
    </source>
</evidence>
<evidence type="ECO:0000256" key="4">
    <source>
        <dbReference type="ARBA" id="ARBA00023212"/>
    </source>
</evidence>
<keyword evidence="3" id="KW-0963">Cytoplasm</keyword>
<dbReference type="AlphaFoldDB" id="A0AAV2A8L8"/>
<evidence type="ECO:0000256" key="2">
    <source>
        <dbReference type="ARBA" id="ARBA00004245"/>
    </source>
</evidence>
<dbReference type="EMBL" id="CAXIEN010000130">
    <property type="protein sequence ID" value="CAL1280316.1"/>
    <property type="molecule type" value="Genomic_DNA"/>
</dbReference>
<accession>A0AAV2A8L8</accession>
<evidence type="ECO:0000256" key="1">
    <source>
        <dbReference type="ARBA" id="ARBA00004138"/>
    </source>
</evidence>
<dbReference type="InterPro" id="IPR052102">
    <property type="entry name" value="Enkurin_domain-protein"/>
</dbReference>
<dbReference type="PANTHER" id="PTHR21490">
    <property type="entry name" value="ENKURIN-RELATED"/>
    <property type="match status" value="1"/>
</dbReference>